<protein>
    <submittedName>
        <fullName evidence="1">Uncharacterized protein</fullName>
    </submittedName>
</protein>
<comment type="caution">
    <text evidence="1">The sequence shown here is derived from an EMBL/GenBank/DDBJ whole genome shotgun (WGS) entry which is preliminary data.</text>
</comment>
<dbReference type="Proteomes" id="UP000033996">
    <property type="component" value="Unassembled WGS sequence"/>
</dbReference>
<proteinExistence type="predicted"/>
<sequence>MPSPILHLNPDNWLQGKATGQNVSDGLWTQADGINPYVNNTENSSALGLLQTGAAATDISGEVVDQKIQKFIILSSTSIYGLGYNGDIYSIDSDVPTLADSGTGARTLTSLVNGFISSAGGTLYLYYIHRNGIGRWNLASTWADSWNTALTAQDVHPVHFWEGNWWIGNQIAVAKFDSSAAITASAFSPSARTLVTAISDDGYHLVVGTSDISSKPAGGFGNARIYFWVGAGSQWQQEWELPEPFIQNIYNLAGQLYAIAGKAIYTFNVSTPPRKILDLDSTHTTPFNSSSNHPQCNVTDRLGDAMIWGGVGYYISSFGKINSRTPSAYLTPLMLPSAATSIESLIVQQASKKIYVGTNNSKLYTIDLTVGGNISPNPVALSRWIDLKGTYNLTNLTFDFGFILASGDVLDVVITNQKNQTFTESVSFAKYGATYEVKLPTPLNDTKRIKIQMTWSGGNVRIYSLDLWGDKTISL</sequence>
<dbReference type="EMBL" id="LBWL01000004">
    <property type="protein sequence ID" value="KKR09475.1"/>
    <property type="molecule type" value="Genomic_DNA"/>
</dbReference>
<organism evidence="1 2">
    <name type="scientific">Candidatus Yanofskybacteria bacterium GW2011_GWD1_39_16</name>
    <dbReference type="NCBI Taxonomy" id="1619030"/>
    <lineage>
        <taxon>Bacteria</taxon>
        <taxon>Candidatus Yanofskyibacteriota</taxon>
    </lineage>
</organism>
<name>A0A837HUN1_9BACT</name>
<evidence type="ECO:0000313" key="1">
    <source>
        <dbReference type="EMBL" id="KKR09475.1"/>
    </source>
</evidence>
<reference evidence="1 2" key="1">
    <citation type="journal article" date="2015" name="Nature">
        <title>rRNA introns, odd ribosomes, and small enigmatic genomes across a large radiation of phyla.</title>
        <authorList>
            <person name="Brown C.T."/>
            <person name="Hug L.A."/>
            <person name="Thomas B.C."/>
            <person name="Sharon I."/>
            <person name="Castelle C.J."/>
            <person name="Singh A."/>
            <person name="Wilkins M.J."/>
            <person name="Williams K.H."/>
            <person name="Banfield J.F."/>
        </authorList>
    </citation>
    <scope>NUCLEOTIDE SEQUENCE [LARGE SCALE GENOMIC DNA]</scope>
</reference>
<gene>
    <name evidence="1" type="ORF">UT35_C0004G0014</name>
</gene>
<evidence type="ECO:0000313" key="2">
    <source>
        <dbReference type="Proteomes" id="UP000033996"/>
    </source>
</evidence>
<dbReference type="AlphaFoldDB" id="A0A837HUN1"/>
<accession>A0A837HUN1</accession>